<evidence type="ECO:0000313" key="4">
    <source>
        <dbReference type="Proteomes" id="UP001303046"/>
    </source>
</evidence>
<evidence type="ECO:0000256" key="1">
    <source>
        <dbReference type="SAM" id="Coils"/>
    </source>
</evidence>
<keyword evidence="4" id="KW-1185">Reference proteome</keyword>
<evidence type="ECO:0000313" key="3">
    <source>
        <dbReference type="EMBL" id="KAK6743599.1"/>
    </source>
</evidence>
<feature type="compositionally biased region" description="Basic and acidic residues" evidence="2">
    <location>
        <begin position="254"/>
        <end position="266"/>
    </location>
</feature>
<keyword evidence="1" id="KW-0175">Coiled coil</keyword>
<accession>A0ABR1CZ60</accession>
<gene>
    <name evidence="3" type="primary">Necator_chrIII.g11478</name>
    <name evidence="3" type="ORF">RB195_010713</name>
</gene>
<evidence type="ECO:0000256" key="2">
    <source>
        <dbReference type="SAM" id="MobiDB-lite"/>
    </source>
</evidence>
<evidence type="ECO:0008006" key="5">
    <source>
        <dbReference type="Google" id="ProtNLM"/>
    </source>
</evidence>
<reference evidence="3 4" key="1">
    <citation type="submission" date="2023-08" db="EMBL/GenBank/DDBJ databases">
        <title>A Necator americanus chromosomal reference genome.</title>
        <authorList>
            <person name="Ilik V."/>
            <person name="Petrzelkova K.J."/>
            <person name="Pardy F."/>
            <person name="Fuh T."/>
            <person name="Niatou-Singa F.S."/>
            <person name="Gouil Q."/>
            <person name="Baker L."/>
            <person name="Ritchie M.E."/>
            <person name="Jex A.R."/>
            <person name="Gazzola D."/>
            <person name="Li H."/>
            <person name="Toshio Fujiwara R."/>
            <person name="Zhan B."/>
            <person name="Aroian R.V."/>
            <person name="Pafco B."/>
            <person name="Schwarz E.M."/>
        </authorList>
    </citation>
    <scope>NUCLEOTIDE SEQUENCE [LARGE SCALE GENOMIC DNA]</scope>
    <source>
        <strain evidence="3 4">Aroian</strain>
        <tissue evidence="3">Whole animal</tissue>
    </source>
</reference>
<protein>
    <recommendedName>
        <fullName evidence="5">Shugoshin C-terminal domain-containing protein</fullName>
    </recommendedName>
</protein>
<dbReference type="Proteomes" id="UP001303046">
    <property type="component" value="Unassembled WGS sequence"/>
</dbReference>
<dbReference type="EMBL" id="JAVFWL010000003">
    <property type="protein sequence ID" value="KAK6743599.1"/>
    <property type="molecule type" value="Genomic_DNA"/>
</dbReference>
<organism evidence="3 4">
    <name type="scientific">Necator americanus</name>
    <name type="common">Human hookworm</name>
    <dbReference type="NCBI Taxonomy" id="51031"/>
    <lineage>
        <taxon>Eukaryota</taxon>
        <taxon>Metazoa</taxon>
        <taxon>Ecdysozoa</taxon>
        <taxon>Nematoda</taxon>
        <taxon>Chromadorea</taxon>
        <taxon>Rhabditida</taxon>
        <taxon>Rhabditina</taxon>
        <taxon>Rhabditomorpha</taxon>
        <taxon>Strongyloidea</taxon>
        <taxon>Ancylostomatidae</taxon>
        <taxon>Bunostominae</taxon>
        <taxon>Necator</taxon>
    </lineage>
</organism>
<name>A0ABR1CZ60_NECAM</name>
<proteinExistence type="predicted"/>
<sequence length="375" mass="42309">MCCDGPTTQRPPYLHPRHSATQCEATRFVLIGLYLLILQPLSRSSHSRKPNLPCSEMRFPLGCTGTPRCFVVMSSDLRSDLASLFKPQKSQDSGFSEDMPVQKKRDLLKDGYVRSNQSLVLKVHRLEAEIARSRKVIEGLRTENASLRKKIYDIERLDCNERIEAIVEERIKRKMDQLSCISSRTVAHLQKAALDLKNAFVDFGVLVDTTSSSSNCDILGSKRSTLNTYGEPSLSVVSESPPLAANGVLNYRGKENRERSLERETPSRTWSTRSKSRRSELFRPGRVEIRENPNPLDILEAPAVRNSSSPTSTPPLLSSRPFFETPAVPLSDCDTVRRKRTATLKIKTMAEPKLNNKLRRPGRNDEPHPFISSLY</sequence>
<feature type="region of interest" description="Disordered" evidence="2">
    <location>
        <begin position="254"/>
        <end position="277"/>
    </location>
</feature>
<comment type="caution">
    <text evidence="3">The sequence shown here is derived from an EMBL/GenBank/DDBJ whole genome shotgun (WGS) entry which is preliminary data.</text>
</comment>
<feature type="region of interest" description="Disordered" evidence="2">
    <location>
        <begin position="355"/>
        <end position="375"/>
    </location>
</feature>
<feature type="coiled-coil region" evidence="1">
    <location>
        <begin position="123"/>
        <end position="150"/>
    </location>
</feature>